<dbReference type="RefSeq" id="XP_040789623.1">
    <property type="nucleotide sequence ID" value="XM_040938492.1"/>
</dbReference>
<dbReference type="OrthoDB" id="3793955at2759"/>
<evidence type="ECO:0000313" key="3">
    <source>
        <dbReference type="Proteomes" id="UP000800039"/>
    </source>
</evidence>
<comment type="caution">
    <text evidence="2">The sequence shown here is derived from an EMBL/GenBank/DDBJ whole genome shotgun (WGS) entry which is preliminary data.</text>
</comment>
<name>A0A9P4GL49_9PLEO</name>
<protein>
    <submittedName>
        <fullName evidence="2">Uncharacterized protein</fullName>
    </submittedName>
</protein>
<reference evidence="2" key="1">
    <citation type="submission" date="2020-01" db="EMBL/GenBank/DDBJ databases">
        <authorList>
            <consortium name="DOE Joint Genome Institute"/>
            <person name="Haridas S."/>
            <person name="Albert R."/>
            <person name="Binder M."/>
            <person name="Bloem J."/>
            <person name="Labutti K."/>
            <person name="Salamov A."/>
            <person name="Andreopoulos B."/>
            <person name="Baker S.E."/>
            <person name="Barry K."/>
            <person name="Bills G."/>
            <person name="Bluhm B.H."/>
            <person name="Cannon C."/>
            <person name="Castanera R."/>
            <person name="Culley D.E."/>
            <person name="Daum C."/>
            <person name="Ezra D."/>
            <person name="Gonzalez J.B."/>
            <person name="Henrissat B."/>
            <person name="Kuo A."/>
            <person name="Liang C."/>
            <person name="Lipzen A."/>
            <person name="Lutzoni F."/>
            <person name="Magnuson J."/>
            <person name="Mondo S."/>
            <person name="Nolan M."/>
            <person name="Ohm R."/>
            <person name="Pangilinan J."/>
            <person name="Park H.-J."/>
            <person name="Ramirez L."/>
            <person name="Alfaro M."/>
            <person name="Sun H."/>
            <person name="Tritt A."/>
            <person name="Yoshinaga Y."/>
            <person name="Zwiers L.-H."/>
            <person name="Turgeon B.G."/>
            <person name="Goodwin S.B."/>
            <person name="Spatafora J.W."/>
            <person name="Crous P.W."/>
            <person name="Grigoriev I.V."/>
        </authorList>
    </citation>
    <scope>NUCLEOTIDE SEQUENCE</scope>
    <source>
        <strain evidence="2">CBS 394.84</strain>
    </source>
</reference>
<evidence type="ECO:0000313" key="2">
    <source>
        <dbReference type="EMBL" id="KAF1847060.1"/>
    </source>
</evidence>
<feature type="region of interest" description="Disordered" evidence="1">
    <location>
        <begin position="1"/>
        <end position="60"/>
    </location>
</feature>
<dbReference type="GeneID" id="63855748"/>
<feature type="compositionally biased region" description="Low complexity" evidence="1">
    <location>
        <begin position="11"/>
        <end position="27"/>
    </location>
</feature>
<accession>A0A9P4GL49</accession>
<organism evidence="2 3">
    <name type="scientific">Cucurbitaria berberidis CBS 394.84</name>
    <dbReference type="NCBI Taxonomy" id="1168544"/>
    <lineage>
        <taxon>Eukaryota</taxon>
        <taxon>Fungi</taxon>
        <taxon>Dikarya</taxon>
        <taxon>Ascomycota</taxon>
        <taxon>Pezizomycotina</taxon>
        <taxon>Dothideomycetes</taxon>
        <taxon>Pleosporomycetidae</taxon>
        <taxon>Pleosporales</taxon>
        <taxon>Pleosporineae</taxon>
        <taxon>Cucurbitariaceae</taxon>
        <taxon>Cucurbitaria</taxon>
    </lineage>
</organism>
<gene>
    <name evidence="2" type="ORF">K460DRAFT_52590</name>
</gene>
<keyword evidence="3" id="KW-1185">Reference proteome</keyword>
<dbReference type="EMBL" id="ML976615">
    <property type="protein sequence ID" value="KAF1847060.1"/>
    <property type="molecule type" value="Genomic_DNA"/>
</dbReference>
<evidence type="ECO:0000256" key="1">
    <source>
        <dbReference type="SAM" id="MobiDB-lite"/>
    </source>
</evidence>
<dbReference type="Proteomes" id="UP000800039">
    <property type="component" value="Unassembled WGS sequence"/>
</dbReference>
<proteinExistence type="predicted"/>
<sequence>MAKSHDENAATHSHPQPQQQQSTTQQEPSPPLSQKSLDRSASPAASPLFPTHHQRSQSAARSIHVADISYPESFMRTPVSMLPFPHPKWHVRPSTGEIYEVTSPILEEYDPEIGYIDSVGEVRESIEGDGGGGGGGGHEERRLWRGYVEHRESAERWCLTREGKRDFDGEGHAERKKLRIR</sequence>
<dbReference type="AlphaFoldDB" id="A0A9P4GL49"/>